<sequence>MDVRKHPLHHKHCKIMCATQRPSLSRAPNSIGKPFIDILLFTFGRVLDNGTVKSGNFILGFHLDSSGVVGLDDFAALDFLDCLDFQMIGFWSRIGRSFFLPRKLTACKLCARYDQLMLDGKTISLNSYSHVVADVDCPASSVARASARMYTCQNARAGSVYTGQTDKKILLKLSHNLKKKSKFLKKNHINIIIKECKPAKATGMYKKLNKGAIKKKKKKMKISWAVNKLVEKYNGLAKVSSNVVDDYVYLGTTFNYNCKFDKAMAKQLQDAKLLVKFATGDDSKISSILKFRTFFTFGALAKKTTSRRLICMEKPLVPPPEDYEGDFFKDCVTALTGVGLVEKENDSYRLHKDYNNLGKFLNRILGTPVNVQNSLFSYFTKTMEAIVLQAKRAGKYDLGILDISSGTDCKKVKTKVWETRHSTGKANIELHTVTVERGMAWQEALDKLSGKQDTDELDGFYLSHQVRNNKKTAILALDVATGRKKNEKSPEKKEHTVESKIFAIHRPNTGLQMKHESLDELMKKYKKTSLEDAKKFWEAQYVASVTTCSHAYWQGNCRRVSMGVECDIGTRRRTYHILCGLVLNVWAQVENVLAGSGGRNNKMQVIRVKTTDGDKLVGTLIPNNCVKIMAQVLDQNSENVFERTFDVEDLSLLETSQQNIGEIVIDGSEEESDDEEKVSTNLSQIYMQNQKENLFKSEVKSETTENHNNSSVNNSYMNVSISEQSDNRNEIMKSSTFSIHKHLKREQNGDSLNSDVNLEEIGNKHFGEAPESSTPKKINFYQDLKFNSSWDNDKNESSSENEFIIDEEFENEISSEKGNIAEEINGEQKYLYEENGYERNFDGENSFADKQDI</sequence>
<dbReference type="GO" id="GO:0005634">
    <property type="term" value="C:nucleus"/>
    <property type="evidence" value="ECO:0007669"/>
    <property type="project" value="TreeGrafter"/>
</dbReference>
<dbReference type="Pfam" id="PF13871">
    <property type="entry name" value="Helicase_C_4"/>
    <property type="match status" value="1"/>
</dbReference>
<organism evidence="3 4">
    <name type="scientific">Meganyctiphanes norvegica</name>
    <name type="common">Northern krill</name>
    <name type="synonym">Thysanopoda norvegica</name>
    <dbReference type="NCBI Taxonomy" id="48144"/>
    <lineage>
        <taxon>Eukaryota</taxon>
        <taxon>Metazoa</taxon>
        <taxon>Ecdysozoa</taxon>
        <taxon>Arthropoda</taxon>
        <taxon>Crustacea</taxon>
        <taxon>Multicrustacea</taxon>
        <taxon>Malacostraca</taxon>
        <taxon>Eumalacostraca</taxon>
        <taxon>Eucarida</taxon>
        <taxon>Euphausiacea</taxon>
        <taxon>Euphausiidae</taxon>
        <taxon>Meganyctiphanes</taxon>
    </lineage>
</organism>
<evidence type="ECO:0000259" key="1">
    <source>
        <dbReference type="Pfam" id="PF13871"/>
    </source>
</evidence>
<dbReference type="PANTHER" id="PTHR12706">
    <property type="entry name" value="STRAWBERRY NOTCH-RELATED"/>
    <property type="match status" value="1"/>
</dbReference>
<dbReference type="GO" id="GO:0042393">
    <property type="term" value="F:histone binding"/>
    <property type="evidence" value="ECO:0007669"/>
    <property type="project" value="TreeGrafter"/>
</dbReference>
<dbReference type="InterPro" id="IPR057332">
    <property type="entry name" value="SBNO_a/b_dom"/>
</dbReference>
<comment type="caution">
    <text evidence="3">The sequence shown here is derived from an EMBL/GenBank/DDBJ whole genome shotgun (WGS) entry which is preliminary data.</text>
</comment>
<feature type="domain" description="SBNO alpha/beta" evidence="2">
    <location>
        <begin position="439"/>
        <end position="571"/>
    </location>
</feature>
<dbReference type="AlphaFoldDB" id="A0AAV2RRB4"/>
<accession>A0AAV2RRB4</accession>
<evidence type="ECO:0000313" key="4">
    <source>
        <dbReference type="Proteomes" id="UP001497623"/>
    </source>
</evidence>
<evidence type="ECO:0000313" key="3">
    <source>
        <dbReference type="EMBL" id="CAL4135387.1"/>
    </source>
</evidence>
<proteinExistence type="predicted"/>
<name>A0AAV2RRB4_MEGNR</name>
<dbReference type="EMBL" id="CAXKWB010029362">
    <property type="protein sequence ID" value="CAL4135387.1"/>
    <property type="molecule type" value="Genomic_DNA"/>
</dbReference>
<dbReference type="PANTHER" id="PTHR12706:SF30">
    <property type="entry name" value="PROTEIN STRAWBERRY NOTCH-RELATED"/>
    <property type="match status" value="1"/>
</dbReference>
<dbReference type="Pfam" id="PF25373">
    <property type="entry name" value="SBNO"/>
    <property type="match status" value="1"/>
</dbReference>
<protein>
    <submittedName>
        <fullName evidence="3">Uncharacterized protein</fullName>
    </submittedName>
</protein>
<reference evidence="3 4" key="1">
    <citation type="submission" date="2024-05" db="EMBL/GenBank/DDBJ databases">
        <authorList>
            <person name="Wallberg A."/>
        </authorList>
    </citation>
    <scope>NUCLEOTIDE SEQUENCE [LARGE SCALE GENOMIC DNA]</scope>
</reference>
<keyword evidence="4" id="KW-1185">Reference proteome</keyword>
<dbReference type="Proteomes" id="UP001497623">
    <property type="component" value="Unassembled WGS sequence"/>
</dbReference>
<dbReference type="InterPro" id="IPR026741">
    <property type="entry name" value="SNO"/>
</dbReference>
<dbReference type="GO" id="GO:0006355">
    <property type="term" value="P:regulation of DNA-templated transcription"/>
    <property type="evidence" value="ECO:0007669"/>
    <property type="project" value="InterPro"/>
</dbReference>
<dbReference type="InterPro" id="IPR026937">
    <property type="entry name" value="SBNO_Helicase_C_dom"/>
</dbReference>
<feature type="domain" description="Strawberry notch helicase C" evidence="1">
    <location>
        <begin position="296"/>
        <end position="402"/>
    </location>
</feature>
<feature type="non-terminal residue" evidence="3">
    <location>
        <position position="853"/>
    </location>
</feature>
<gene>
    <name evidence="3" type="ORF">MNOR_LOCUS27623</name>
</gene>
<dbReference type="GO" id="GO:0031490">
    <property type="term" value="F:chromatin DNA binding"/>
    <property type="evidence" value="ECO:0007669"/>
    <property type="project" value="TreeGrafter"/>
</dbReference>
<evidence type="ECO:0000259" key="2">
    <source>
        <dbReference type="Pfam" id="PF25373"/>
    </source>
</evidence>